<keyword evidence="1" id="KW-0167">Capsid protein</keyword>
<dbReference type="GO" id="GO:0019028">
    <property type="term" value="C:viral capsid"/>
    <property type="evidence" value="ECO:0007669"/>
    <property type="project" value="UniProtKB-KW"/>
</dbReference>
<gene>
    <name evidence="1" type="primary">SRR6255746_3_2</name>
</gene>
<protein>
    <submittedName>
        <fullName evidence="1">Coat protein</fullName>
    </submittedName>
</protein>
<organism evidence="1 2">
    <name type="scientific">ssRNA phage SRR6255746_3</name>
    <dbReference type="NCBI Taxonomy" id="2786505"/>
    <lineage>
        <taxon>Viruses</taxon>
        <taxon>Riboviria</taxon>
        <taxon>Orthornavirae</taxon>
        <taxon>Lenarviricota</taxon>
        <taxon>Leviviricetes</taxon>
        <taxon>Timlovirales</taxon>
        <taxon>Steitzviridae</taxon>
        <taxon>Stehnavirus</taxon>
        <taxon>Stehnavirus lutivicinum</taxon>
    </lineage>
</organism>
<evidence type="ECO:0000313" key="2">
    <source>
        <dbReference type="Proteomes" id="UP000679609"/>
    </source>
</evidence>
<evidence type="ECO:0000313" key="1">
    <source>
        <dbReference type="EMBL" id="DAD50967.1"/>
    </source>
</evidence>
<proteinExistence type="predicted"/>
<dbReference type="GeneID" id="80400766"/>
<dbReference type="RefSeq" id="YP_010771126.1">
    <property type="nucleotide sequence ID" value="NC_074494.1"/>
</dbReference>
<reference evidence="1" key="1">
    <citation type="submission" date="2020-09" db="EMBL/GenBank/DDBJ databases">
        <title>Leviviricetes taxonomy.</title>
        <authorList>
            <person name="Stockdale S.R."/>
            <person name="Callanan J."/>
            <person name="Adriaenssens E.M."/>
            <person name="Kuhn J.H."/>
            <person name="Rumnieks J."/>
            <person name="Shkoporov A."/>
            <person name="Draper L.A."/>
            <person name="Ross P."/>
            <person name="Hill C."/>
        </authorList>
    </citation>
    <scope>NUCLEOTIDE SEQUENCE</scope>
</reference>
<sequence>MSIASPLTLDDAAGNAKTFQRLSTVAGGSDWIRTDTNLNEPVRLAIKHTQSGSGSNIVDRHLVQLTMTKIDGAGIPRTVTVNLTIQFPRTSAISNANVKDIVAHAVNAVTDNQLSSGITTSTNLDDLFIGVM</sequence>
<dbReference type="InterPro" id="IPR054457">
    <property type="entry name" value="PhiCb5_coat"/>
</dbReference>
<dbReference type="Proteomes" id="UP000679609">
    <property type="component" value="Segment"/>
</dbReference>
<keyword evidence="2" id="KW-1185">Reference proteome</keyword>
<dbReference type="EMBL" id="BK013678">
    <property type="protein sequence ID" value="DAD50967.1"/>
    <property type="molecule type" value="Genomic_RNA"/>
</dbReference>
<keyword evidence="1" id="KW-0946">Virion</keyword>
<dbReference type="KEGG" id="vg:80400766"/>
<name>A0A8S5L0K9_9VIRU</name>
<dbReference type="Pfam" id="PF22387">
    <property type="entry name" value="PhiCb5_coat"/>
    <property type="match status" value="1"/>
</dbReference>
<accession>A0A8S5L0K9</accession>